<dbReference type="EMBL" id="BAAARW010000016">
    <property type="protein sequence ID" value="GAA2428245.1"/>
    <property type="molecule type" value="Genomic_DNA"/>
</dbReference>
<reference evidence="3 4" key="1">
    <citation type="journal article" date="2019" name="Int. J. Syst. Evol. Microbiol.">
        <title>The Global Catalogue of Microorganisms (GCM) 10K type strain sequencing project: providing services to taxonomists for standard genome sequencing and annotation.</title>
        <authorList>
            <consortium name="The Broad Institute Genomics Platform"/>
            <consortium name="The Broad Institute Genome Sequencing Center for Infectious Disease"/>
            <person name="Wu L."/>
            <person name="Ma J."/>
        </authorList>
    </citation>
    <scope>NUCLEOTIDE SEQUENCE [LARGE SCALE GENOMIC DNA]</scope>
    <source>
        <strain evidence="3 4">JCM 3325</strain>
    </source>
</reference>
<evidence type="ECO:0000313" key="4">
    <source>
        <dbReference type="Proteomes" id="UP001501231"/>
    </source>
</evidence>
<dbReference type="Gene3D" id="3.40.50.2000">
    <property type="entry name" value="Glycogen Phosphorylase B"/>
    <property type="match status" value="2"/>
</dbReference>
<feature type="domain" description="Erythromycin biosynthesis protein CIII-like C-terminal" evidence="2">
    <location>
        <begin position="301"/>
        <end position="401"/>
    </location>
</feature>
<feature type="domain" description="Glycosyltransferase family 28 N-terminal" evidence="1">
    <location>
        <begin position="6"/>
        <end position="68"/>
    </location>
</feature>
<organism evidence="3 4">
    <name type="scientific">Actinomadura vinacea</name>
    <dbReference type="NCBI Taxonomy" id="115336"/>
    <lineage>
        <taxon>Bacteria</taxon>
        <taxon>Bacillati</taxon>
        <taxon>Actinomycetota</taxon>
        <taxon>Actinomycetes</taxon>
        <taxon>Streptosporangiales</taxon>
        <taxon>Thermomonosporaceae</taxon>
        <taxon>Actinomadura</taxon>
    </lineage>
</organism>
<evidence type="ECO:0000259" key="2">
    <source>
        <dbReference type="Pfam" id="PF06722"/>
    </source>
</evidence>
<dbReference type="InterPro" id="IPR050426">
    <property type="entry name" value="Glycosyltransferase_28"/>
</dbReference>
<gene>
    <name evidence="3" type="ORF">GCM10010191_46560</name>
</gene>
<dbReference type="CDD" id="cd03784">
    <property type="entry name" value="GT1_Gtf-like"/>
    <property type="match status" value="1"/>
</dbReference>
<dbReference type="PANTHER" id="PTHR48050:SF13">
    <property type="entry name" value="STEROL 3-BETA-GLUCOSYLTRANSFERASE UGT80A2"/>
    <property type="match status" value="1"/>
</dbReference>
<dbReference type="Proteomes" id="UP001501231">
    <property type="component" value="Unassembled WGS sequence"/>
</dbReference>
<protein>
    <submittedName>
        <fullName evidence="3">Glycosyltransferase</fullName>
    </submittedName>
</protein>
<keyword evidence="4" id="KW-1185">Reference proteome</keyword>
<evidence type="ECO:0000313" key="3">
    <source>
        <dbReference type="EMBL" id="GAA2428245.1"/>
    </source>
</evidence>
<dbReference type="Pfam" id="PF03033">
    <property type="entry name" value="Glyco_transf_28"/>
    <property type="match status" value="1"/>
</dbReference>
<dbReference type="InterPro" id="IPR002213">
    <property type="entry name" value="UDP_glucos_trans"/>
</dbReference>
<dbReference type="InterPro" id="IPR010610">
    <property type="entry name" value="EryCIII-like_C"/>
</dbReference>
<comment type="caution">
    <text evidence="3">The sequence shown here is derived from an EMBL/GenBank/DDBJ whole genome shotgun (WGS) entry which is preliminary data.</text>
</comment>
<accession>A0ABN3JGX1</accession>
<name>A0ABN3JGX1_9ACTN</name>
<dbReference type="PANTHER" id="PTHR48050">
    <property type="entry name" value="STEROL 3-BETA-GLUCOSYLTRANSFERASE"/>
    <property type="match status" value="1"/>
</dbReference>
<dbReference type="Pfam" id="PF06722">
    <property type="entry name" value="EryCIII-like_C"/>
    <property type="match status" value="1"/>
</dbReference>
<evidence type="ECO:0000259" key="1">
    <source>
        <dbReference type="Pfam" id="PF03033"/>
    </source>
</evidence>
<dbReference type="InterPro" id="IPR004276">
    <property type="entry name" value="GlycoTrans_28_N"/>
</dbReference>
<proteinExistence type="predicted"/>
<sequence>MAGRRVVILAAGSRGDVQPCVALGRGLAARGSSVRVAGIGDYERLVTDAGLEFGRLHGSLSDLMAGEEMRRWLDGGQNPVKFALNLKRLLASLAAPLLRDVAAACRDADLILYPTIGFLGEHMGERLGIPRALIHFQPNQPTRAFPHPLIPQAHLLGPLGNEWSFRAFDQIAWQALRPILNPWRQQSLGLPGMPLRGPMTRLRQARQPVLCCVSPAVVPRPADWPPYVHLTGYWFLDPAPNWTPDPRLADFVSAGPPPVYVGFGSMVPRDPADTQRIVRAALRQAGVRGVLLAAPPHEPPVDDDVFVVDDVPHTWLFPRMAAVVHHGGAGTTAAGLRAGAPTVVCPFFGDQAYWGRRVAALGAGPRPLPIRRLTVSGLAAAIRQAVGDPRIRRRAAELGRRISAENGVSNACAALDGTTRRPEGA</sequence>
<dbReference type="SUPFAM" id="SSF53756">
    <property type="entry name" value="UDP-Glycosyltransferase/glycogen phosphorylase"/>
    <property type="match status" value="1"/>
</dbReference>